<evidence type="ECO:0000313" key="2">
    <source>
        <dbReference type="EMBL" id="GIO40477.1"/>
    </source>
</evidence>
<dbReference type="RefSeq" id="WP_301624261.1">
    <property type="nucleotide sequence ID" value="NZ_BORS01000001.1"/>
</dbReference>
<proteinExistence type="predicted"/>
<protein>
    <recommendedName>
        <fullName evidence="1">DUF4097 domain-containing protein</fullName>
    </recommendedName>
</protein>
<gene>
    <name evidence="2" type="ORF">J41TS4_02350</name>
</gene>
<dbReference type="Pfam" id="PF13349">
    <property type="entry name" value="DUF4097"/>
    <property type="match status" value="1"/>
</dbReference>
<feature type="domain" description="DUF4097" evidence="1">
    <location>
        <begin position="48"/>
        <end position="311"/>
    </location>
</feature>
<keyword evidence="3" id="KW-1185">Reference proteome</keyword>
<dbReference type="AlphaFoldDB" id="A0A919Y1J3"/>
<dbReference type="EMBL" id="BORS01000001">
    <property type="protein sequence ID" value="GIO40477.1"/>
    <property type="molecule type" value="Genomic_DNA"/>
</dbReference>
<accession>A0A919Y1J3</accession>
<dbReference type="InterPro" id="IPR025164">
    <property type="entry name" value="Toastrack_DUF4097"/>
</dbReference>
<organism evidence="2 3">
    <name type="scientific">Paenibacillus apis</name>
    <dbReference type="NCBI Taxonomy" id="1792174"/>
    <lineage>
        <taxon>Bacteria</taxon>
        <taxon>Bacillati</taxon>
        <taxon>Bacillota</taxon>
        <taxon>Bacilli</taxon>
        <taxon>Bacillales</taxon>
        <taxon>Paenibacillaceae</taxon>
        <taxon>Paenibacillus</taxon>
    </lineage>
</organism>
<evidence type="ECO:0000259" key="1">
    <source>
        <dbReference type="Pfam" id="PF13349"/>
    </source>
</evidence>
<sequence>MKKWVITAVILLTIGLIGVGATLWNGKGFDYSSVEINQDQSIDAGGVKDIVLSMDGMDVTMAKSSTNEIKVFLTGKASKKLADATKLNIVREGDAVRIGVDTKASTFGISVFELQARVELPAQQYDSLVLNTKSGNLNMAEFAAQSVRIKSYSGKIKLDGVTASTVSLELGSGDAEINHVSADTVELNGKYANVTLEKLTAQKLKVKTGSGGISMRDVEAELELEADSAKIEATMADIAHPMKITTGSGDVTLYTAEQPSSATIKFSHGSGKLHNEWDKQDQPTADKQETILLGDGGVSVDIKTGSGNLTLAKR</sequence>
<evidence type="ECO:0000313" key="3">
    <source>
        <dbReference type="Proteomes" id="UP000678895"/>
    </source>
</evidence>
<reference evidence="2" key="1">
    <citation type="submission" date="2021-03" db="EMBL/GenBank/DDBJ databases">
        <title>Antimicrobial resistance genes in bacteria isolated from Japanese honey, and their potential for conferring macrolide and lincosamide resistance in the American foulbrood pathogen Paenibacillus larvae.</title>
        <authorList>
            <person name="Okamoto M."/>
            <person name="Kumagai M."/>
            <person name="Kanamori H."/>
            <person name="Takamatsu D."/>
        </authorList>
    </citation>
    <scope>NUCLEOTIDE SEQUENCE</scope>
    <source>
        <strain evidence="2">J41TS4</strain>
    </source>
</reference>
<dbReference type="Proteomes" id="UP000678895">
    <property type="component" value="Unassembled WGS sequence"/>
</dbReference>
<comment type="caution">
    <text evidence="2">The sequence shown here is derived from an EMBL/GenBank/DDBJ whole genome shotgun (WGS) entry which is preliminary data.</text>
</comment>
<name>A0A919Y1J3_9BACL</name>